<organism evidence="7 8">
    <name type="scientific">Vibrio inusitatus NBRC 102082</name>
    <dbReference type="NCBI Taxonomy" id="1219070"/>
    <lineage>
        <taxon>Bacteria</taxon>
        <taxon>Pseudomonadati</taxon>
        <taxon>Pseudomonadota</taxon>
        <taxon>Gammaproteobacteria</taxon>
        <taxon>Vibrionales</taxon>
        <taxon>Vibrionaceae</taxon>
        <taxon>Vibrio</taxon>
    </lineage>
</organism>
<evidence type="ECO:0000256" key="3">
    <source>
        <dbReference type="ARBA" id="ARBA00022605"/>
    </source>
</evidence>
<dbReference type="InterPro" id="IPR000845">
    <property type="entry name" value="Nucleoside_phosphorylase_d"/>
</dbReference>
<dbReference type="Gene3D" id="3.40.50.1580">
    <property type="entry name" value="Nucleoside phosphorylase domain"/>
    <property type="match status" value="1"/>
</dbReference>
<dbReference type="PANTHER" id="PTHR46832">
    <property type="entry name" value="5'-METHYLTHIOADENOSINE/S-ADENOSYLHOMOCYSTEINE NUCLEOSIDASE"/>
    <property type="match status" value="1"/>
</dbReference>
<dbReference type="UniPathway" id="UPA00904">
    <property type="reaction ID" value="UER00871"/>
</dbReference>
<dbReference type="SUPFAM" id="SSF53167">
    <property type="entry name" value="Purine and uridine phosphorylases"/>
    <property type="match status" value="1"/>
</dbReference>
<evidence type="ECO:0000313" key="8">
    <source>
        <dbReference type="Proteomes" id="UP000318717"/>
    </source>
</evidence>
<comment type="caution">
    <text evidence="7">The sequence shown here is derived from an EMBL/GenBank/DDBJ whole genome shotgun (WGS) entry which is preliminary data.</text>
</comment>
<dbReference type="NCBIfam" id="TIGR01704">
    <property type="entry name" value="MTA_SAH-Nsdase"/>
    <property type="match status" value="1"/>
</dbReference>
<evidence type="ECO:0000256" key="4">
    <source>
        <dbReference type="ARBA" id="ARBA00022801"/>
    </source>
</evidence>
<protein>
    <recommendedName>
        <fullName evidence="2">adenosylhomocysteine nucleosidase</fullName>
        <ecNumber evidence="2">3.2.2.9</ecNumber>
    </recommendedName>
</protein>
<dbReference type="EC" id="3.2.2.9" evidence="2"/>
<evidence type="ECO:0000256" key="1">
    <source>
        <dbReference type="ARBA" id="ARBA00004945"/>
    </source>
</evidence>
<dbReference type="GO" id="GO:0009164">
    <property type="term" value="P:nucleoside catabolic process"/>
    <property type="evidence" value="ECO:0007669"/>
    <property type="project" value="InterPro"/>
</dbReference>
<reference evidence="7 8" key="1">
    <citation type="submission" date="2019-06" db="EMBL/GenBank/DDBJ databases">
        <title>Whole genome shotgun sequence of Vibrio inusitatus NBRC 102082.</title>
        <authorList>
            <person name="Hosoyama A."/>
            <person name="Uohara A."/>
            <person name="Ohji S."/>
            <person name="Ichikawa N."/>
        </authorList>
    </citation>
    <scope>NUCLEOTIDE SEQUENCE [LARGE SCALE GENOMIC DNA]</scope>
    <source>
        <strain evidence="7 8">NBRC 102082</strain>
    </source>
</reference>
<name>A0A4Y3HXG8_9VIBR</name>
<dbReference type="Pfam" id="PF01048">
    <property type="entry name" value="PNP_UDP_1"/>
    <property type="match status" value="1"/>
</dbReference>
<dbReference type="GO" id="GO:0019284">
    <property type="term" value="P:L-methionine salvage from S-adenosylmethionine"/>
    <property type="evidence" value="ECO:0007669"/>
    <property type="project" value="TreeGrafter"/>
</dbReference>
<keyword evidence="3" id="KW-0028">Amino-acid biosynthesis</keyword>
<keyword evidence="4" id="KW-0378">Hydrolase</keyword>
<evidence type="ECO:0000256" key="5">
    <source>
        <dbReference type="ARBA" id="ARBA00023167"/>
    </source>
</evidence>
<feature type="domain" description="Nucleoside phosphorylase" evidence="6">
    <location>
        <begin position="9"/>
        <end position="232"/>
    </location>
</feature>
<evidence type="ECO:0000259" key="6">
    <source>
        <dbReference type="Pfam" id="PF01048"/>
    </source>
</evidence>
<evidence type="ECO:0000313" key="7">
    <source>
        <dbReference type="EMBL" id="GEA51816.1"/>
    </source>
</evidence>
<dbReference type="GO" id="GO:0019509">
    <property type="term" value="P:L-methionine salvage from methylthioadenosine"/>
    <property type="evidence" value="ECO:0007669"/>
    <property type="project" value="UniProtKB-UniPathway"/>
</dbReference>
<dbReference type="InterPro" id="IPR010049">
    <property type="entry name" value="MTA_SAH_Nsdase"/>
</dbReference>
<keyword evidence="8" id="KW-1185">Reference proteome</keyword>
<dbReference type="InterPro" id="IPR035994">
    <property type="entry name" value="Nucleoside_phosphorylase_sf"/>
</dbReference>
<gene>
    <name evidence="7" type="ORF">VIN01S_26200</name>
</gene>
<evidence type="ECO:0000256" key="2">
    <source>
        <dbReference type="ARBA" id="ARBA00011974"/>
    </source>
</evidence>
<sequence>MDVETEILIASLDNPIKTTIASWTFWQGEYFNYPVVVSRTEIGLANAAASTTLAIERFKPVCIINQGTAGGHDPELYRGDIVIGESSFNMAALKSKFTEKGKGMHPQTWERLGYPMHLREDDKVIEHEQFFANAELVKLALQQSEHYSHGKVVKGIIGTADEWNRELDRINWYHETFGTSVEEMETSAAALVAHAYQVPFVGVRVLSNTDQHEQDFEPRTAIDCQNFTLDVIKALIKNVLS</sequence>
<accession>A0A4Y3HXG8</accession>
<comment type="pathway">
    <text evidence="1">Amino-acid biosynthesis; L-methionine biosynthesis via salvage pathway; S-methyl-5-thio-alpha-D-ribose 1-phosphate from S-methyl-5'-thioadenosine (hydrolase route): step 1/2.</text>
</comment>
<dbReference type="PANTHER" id="PTHR46832:SF1">
    <property type="entry name" value="5'-METHYLTHIOADENOSINE_S-ADENOSYLHOMOCYSTEINE NUCLEOSIDASE"/>
    <property type="match status" value="1"/>
</dbReference>
<dbReference type="GO" id="GO:0005829">
    <property type="term" value="C:cytosol"/>
    <property type="evidence" value="ECO:0007669"/>
    <property type="project" value="TreeGrafter"/>
</dbReference>
<dbReference type="Proteomes" id="UP000318717">
    <property type="component" value="Unassembled WGS sequence"/>
</dbReference>
<dbReference type="GO" id="GO:0008782">
    <property type="term" value="F:adenosylhomocysteine nucleosidase activity"/>
    <property type="evidence" value="ECO:0007669"/>
    <property type="project" value="UniProtKB-EC"/>
</dbReference>
<keyword evidence="5" id="KW-0486">Methionine biosynthesis</keyword>
<dbReference type="AlphaFoldDB" id="A0A4Y3HXG8"/>
<dbReference type="CDD" id="cd09008">
    <property type="entry name" value="MTAN"/>
    <property type="match status" value="1"/>
</dbReference>
<dbReference type="GO" id="GO:0008930">
    <property type="term" value="F:methylthioadenosine nucleosidase activity"/>
    <property type="evidence" value="ECO:0007669"/>
    <property type="project" value="InterPro"/>
</dbReference>
<dbReference type="EMBL" id="BJLF01000013">
    <property type="protein sequence ID" value="GEA51816.1"/>
    <property type="molecule type" value="Genomic_DNA"/>
</dbReference>
<proteinExistence type="predicted"/>